<organism evidence="7 8">
    <name type="scientific">Amycolatopsis umgeniensis</name>
    <dbReference type="NCBI Taxonomy" id="336628"/>
    <lineage>
        <taxon>Bacteria</taxon>
        <taxon>Bacillati</taxon>
        <taxon>Actinomycetota</taxon>
        <taxon>Actinomycetes</taxon>
        <taxon>Pseudonocardiales</taxon>
        <taxon>Pseudonocardiaceae</taxon>
        <taxon>Amycolatopsis</taxon>
    </lineage>
</organism>
<comment type="caution">
    <text evidence="7">The sequence shown here is derived from an EMBL/GenBank/DDBJ whole genome shotgun (WGS) entry which is preliminary data.</text>
</comment>
<evidence type="ECO:0000256" key="1">
    <source>
        <dbReference type="ARBA" id="ARBA00004167"/>
    </source>
</evidence>
<feature type="compositionally biased region" description="Pro residues" evidence="5">
    <location>
        <begin position="16"/>
        <end position="97"/>
    </location>
</feature>
<comment type="subcellular location">
    <subcellularLocation>
        <location evidence="1">Membrane</location>
        <topology evidence="1">Single-pass membrane protein</topology>
    </subcellularLocation>
</comment>
<name>A0A841B8P7_9PSEU</name>
<dbReference type="EMBL" id="JACHMX010000001">
    <property type="protein sequence ID" value="MBB5855263.1"/>
    <property type="molecule type" value="Genomic_DNA"/>
</dbReference>
<evidence type="ECO:0000313" key="8">
    <source>
        <dbReference type="Proteomes" id="UP000580861"/>
    </source>
</evidence>
<dbReference type="InterPro" id="IPR007343">
    <property type="entry name" value="Uncharacterised_pept_Zn_put"/>
</dbReference>
<feature type="region of interest" description="Disordered" evidence="5">
    <location>
        <begin position="171"/>
        <end position="238"/>
    </location>
</feature>
<feature type="compositionally biased region" description="Low complexity" evidence="5">
    <location>
        <begin position="175"/>
        <end position="201"/>
    </location>
</feature>
<keyword evidence="7" id="KW-0645">Protease</keyword>
<dbReference type="AlphaFoldDB" id="A0A841B8P7"/>
<dbReference type="GO" id="GO:0016020">
    <property type="term" value="C:membrane"/>
    <property type="evidence" value="ECO:0007669"/>
    <property type="project" value="UniProtKB-SubCell"/>
</dbReference>
<evidence type="ECO:0000256" key="4">
    <source>
        <dbReference type="ARBA" id="ARBA00023136"/>
    </source>
</evidence>
<evidence type="ECO:0000256" key="6">
    <source>
        <dbReference type="SAM" id="Phobius"/>
    </source>
</evidence>
<sequence length="468" mass="49239">MNHQPPGPPDPRRRPTPPPTPPPRPPQGGRPLPPPGARPLPPRGGPPMPPPNRPGPVPPGRPVPPGPPGPPPFRPGPPSGGFPLPPPGAAPLPPPRIGAPVPFQPGAVGPPQLPYGPRFVQPAFAPYGGYRAKKSNGGVIAAVAIVAVMAVMGGLIMVIAIANSSSRHVADAGYSSYSTSPTTSSSDYTTTTSSETSTTSTRSRDSTASRETSAGSTRETSASRAPSGPQPHHKLADNPLWLSSDVGLPNQACNLSRWASNPNASSAFFESARPCLDSVWQQVMSYTKLPFRVPTVKYPSGKNWSSPCGDASGGTVAAFYCSQNETLYMPYEGLQPNQYGNRPGVYLAVFAHEYAHHIQALSGISEAYWDARYDAGTDSAAGLEMSRRNELSAQCLSGTFLGSTVGRGGSVDQSMYRDAWGSQDRGDHNGGPRDHGSDAHAISWWQHGAQKNRIAQCNTWAANSSDVS</sequence>
<evidence type="ECO:0000313" key="7">
    <source>
        <dbReference type="EMBL" id="MBB5855263.1"/>
    </source>
</evidence>
<dbReference type="Proteomes" id="UP000580861">
    <property type="component" value="Unassembled WGS sequence"/>
</dbReference>
<keyword evidence="2 6" id="KW-0812">Transmembrane</keyword>
<feature type="region of interest" description="Disordered" evidence="5">
    <location>
        <begin position="419"/>
        <end position="439"/>
    </location>
</feature>
<gene>
    <name evidence="7" type="ORF">HDA45_005350</name>
</gene>
<proteinExistence type="predicted"/>
<dbReference type="PANTHER" id="PTHR30168:SF0">
    <property type="entry name" value="INNER MEMBRANE PROTEIN"/>
    <property type="match status" value="1"/>
</dbReference>
<dbReference type="Pfam" id="PF04228">
    <property type="entry name" value="Zn_peptidase"/>
    <property type="match status" value="1"/>
</dbReference>
<evidence type="ECO:0000256" key="2">
    <source>
        <dbReference type="ARBA" id="ARBA00022692"/>
    </source>
</evidence>
<evidence type="ECO:0000256" key="5">
    <source>
        <dbReference type="SAM" id="MobiDB-lite"/>
    </source>
</evidence>
<dbReference type="GO" id="GO:0008237">
    <property type="term" value="F:metallopeptidase activity"/>
    <property type="evidence" value="ECO:0007669"/>
    <property type="project" value="UniProtKB-KW"/>
</dbReference>
<keyword evidence="3 6" id="KW-1133">Transmembrane helix</keyword>
<accession>A0A841B8P7</accession>
<keyword evidence="7" id="KW-0378">Hydrolase</keyword>
<protein>
    <submittedName>
        <fullName evidence="7">Putative metalloprotease</fullName>
    </submittedName>
</protein>
<keyword evidence="4 6" id="KW-0472">Membrane</keyword>
<dbReference type="PANTHER" id="PTHR30168">
    <property type="entry name" value="PUTATIVE MEMBRANE PROTEIN YPFJ"/>
    <property type="match status" value="1"/>
</dbReference>
<feature type="compositionally biased region" description="Basic and acidic residues" evidence="5">
    <location>
        <begin position="424"/>
        <end position="438"/>
    </location>
</feature>
<feature type="compositionally biased region" description="Polar residues" evidence="5">
    <location>
        <begin position="215"/>
        <end position="224"/>
    </location>
</feature>
<keyword evidence="7" id="KW-0482">Metalloprotease</keyword>
<keyword evidence="8" id="KW-1185">Reference proteome</keyword>
<evidence type="ECO:0000256" key="3">
    <source>
        <dbReference type="ARBA" id="ARBA00022989"/>
    </source>
</evidence>
<feature type="region of interest" description="Disordered" evidence="5">
    <location>
        <begin position="1"/>
        <end position="98"/>
    </location>
</feature>
<dbReference type="GO" id="GO:0006508">
    <property type="term" value="P:proteolysis"/>
    <property type="evidence" value="ECO:0007669"/>
    <property type="project" value="UniProtKB-KW"/>
</dbReference>
<reference evidence="7 8" key="1">
    <citation type="submission" date="2020-08" db="EMBL/GenBank/DDBJ databases">
        <title>Sequencing the genomes of 1000 actinobacteria strains.</title>
        <authorList>
            <person name="Klenk H.-P."/>
        </authorList>
    </citation>
    <scope>NUCLEOTIDE SEQUENCE [LARGE SCALE GENOMIC DNA]</scope>
    <source>
        <strain evidence="7 8">DSM 45272</strain>
    </source>
</reference>
<feature type="transmembrane region" description="Helical" evidence="6">
    <location>
        <begin position="139"/>
        <end position="162"/>
    </location>
</feature>